<evidence type="ECO:0000313" key="3">
    <source>
        <dbReference type="Proteomes" id="UP000624279"/>
    </source>
</evidence>
<dbReference type="PANTHER" id="PTHR33406">
    <property type="entry name" value="MEMBRANE PROTEIN MJ1562-RELATED"/>
    <property type="match status" value="1"/>
</dbReference>
<keyword evidence="1" id="KW-0472">Membrane</keyword>
<feature type="transmembrane region" description="Helical" evidence="1">
    <location>
        <begin position="657"/>
        <end position="676"/>
    </location>
</feature>
<keyword evidence="3" id="KW-1185">Reference proteome</keyword>
<sequence length="812" mass="89461">MNLHTSTKSQGWAWFAIWALVVALLVAHNSYLWLGKRITPDTDILALLPVQERDPVLRQSFTHMVDAAQQRVIVLIGAEDWEDTKKAANAYTQVLSTHKDLFDITSLSEKTQSDWLAPFQKNRLALLTVQQQNQLKTGTSEAWANTALNKLYSAFSGPKLGAFQDDPFGTFDIWVQERAQETPVRPRDGHLFVADAKQQYILLPITLVPPAFSLTAQEKVIPLLEQAAAAARASASQNPNNKIEIISTGVVLHAAAAGQQANQEVSTIGLGSLIGIIVLMWISFHSLKPIGLILLSIGVGFLGALSVCVLLFDRIHLLTLVFGASLIGIAQDYGIYFLCHRLGTSKVDSRTLLGQLIPGLLLTLLCAIIGYLGLALTPFPGLRHMAVFSAVGLIFAWFTVVCWFPQLVHANSLKSGKLVERYNQLLSLFKLPQKSRSLWIVALLISLVSVYGLSRLSTNDDIRSLQTPPKHLVSDQMKFGKLLDAPTPVQYFLVRGESAEVVLQREENLKRALDPLIGQQVLSGYQAISNWVPSLKTQADNRALIEDKLLSKDGPLKLIADKIEEDAAWQANIRQHLLKSNQTLTVENFFLSTASQATRHLWLGKLDNHYASIVAIKGLKYSEISKLSQLAMGVEGVQWVDKIAEISSVLGRYRQNMGWVLIGAYLLVFGLMFHRYRKDTWRTLAPAALASIFTLALLGISAQALQLFHILALMLLLGIGVDYGIFMQEQNRQTTEEAATQSRNLAWLATGLSAASTILSFGLLALSNTPALRAFGLTMLIGTALVWFIVPFFIHNKNTAQTSTTNGETDAS</sequence>
<dbReference type="Gene3D" id="1.20.1640.10">
    <property type="entry name" value="Multidrug efflux transporter AcrB transmembrane domain"/>
    <property type="match status" value="2"/>
</dbReference>
<feature type="transmembrane region" description="Helical" evidence="1">
    <location>
        <begin position="745"/>
        <end position="766"/>
    </location>
</feature>
<organism evidence="2 3">
    <name type="scientific">Undibacterium flavidum</name>
    <dbReference type="NCBI Taxonomy" id="2762297"/>
    <lineage>
        <taxon>Bacteria</taxon>
        <taxon>Pseudomonadati</taxon>
        <taxon>Pseudomonadota</taxon>
        <taxon>Betaproteobacteria</taxon>
        <taxon>Burkholderiales</taxon>
        <taxon>Oxalobacteraceae</taxon>
        <taxon>Undibacterium</taxon>
    </lineage>
</organism>
<comment type="caution">
    <text evidence="2">The sequence shown here is derived from an EMBL/GenBank/DDBJ whole genome shotgun (WGS) entry which is preliminary data.</text>
</comment>
<dbReference type="PANTHER" id="PTHR33406:SF13">
    <property type="entry name" value="MEMBRANE PROTEIN YDFJ"/>
    <property type="match status" value="1"/>
</dbReference>
<feature type="transmembrane region" description="Helical" evidence="1">
    <location>
        <begin position="351"/>
        <end position="374"/>
    </location>
</feature>
<dbReference type="InterPro" id="IPR050545">
    <property type="entry name" value="Mycobact_MmpL"/>
</dbReference>
<feature type="transmembrane region" description="Helical" evidence="1">
    <location>
        <begin position="707"/>
        <end position="725"/>
    </location>
</feature>
<feature type="transmembrane region" description="Helical" evidence="1">
    <location>
        <begin position="265"/>
        <end position="284"/>
    </location>
</feature>
<accession>A0ABR6YC32</accession>
<dbReference type="EMBL" id="JACOGA010000009">
    <property type="protein sequence ID" value="MBC3874107.1"/>
    <property type="molecule type" value="Genomic_DNA"/>
</dbReference>
<gene>
    <name evidence="2" type="ORF">H8K55_10935</name>
</gene>
<feature type="transmembrane region" description="Helical" evidence="1">
    <location>
        <begin position="683"/>
        <end position="701"/>
    </location>
</feature>
<feature type="transmembrane region" description="Helical" evidence="1">
    <location>
        <begin position="772"/>
        <end position="794"/>
    </location>
</feature>
<keyword evidence="1" id="KW-0812">Transmembrane</keyword>
<feature type="transmembrane region" description="Helical" evidence="1">
    <location>
        <begin position="437"/>
        <end position="454"/>
    </location>
</feature>
<evidence type="ECO:0000256" key="1">
    <source>
        <dbReference type="SAM" id="Phobius"/>
    </source>
</evidence>
<dbReference type="Proteomes" id="UP000624279">
    <property type="component" value="Unassembled WGS sequence"/>
</dbReference>
<reference evidence="2 3" key="1">
    <citation type="submission" date="2020-08" db="EMBL/GenBank/DDBJ databases">
        <title>Novel species isolated from subtropical streams in China.</title>
        <authorList>
            <person name="Lu H."/>
        </authorList>
    </citation>
    <scope>NUCLEOTIDE SEQUENCE [LARGE SCALE GENOMIC DNA]</scope>
    <source>
        <strain evidence="2 3">LX15W</strain>
    </source>
</reference>
<name>A0ABR6YC32_9BURK</name>
<evidence type="ECO:0000313" key="2">
    <source>
        <dbReference type="EMBL" id="MBC3874107.1"/>
    </source>
</evidence>
<protein>
    <submittedName>
        <fullName evidence="2">Transporter</fullName>
    </submittedName>
</protein>
<feature type="transmembrane region" description="Helical" evidence="1">
    <location>
        <begin position="12"/>
        <end position="34"/>
    </location>
</feature>
<proteinExistence type="predicted"/>
<feature type="transmembrane region" description="Helical" evidence="1">
    <location>
        <begin position="318"/>
        <end position="339"/>
    </location>
</feature>
<feature type="transmembrane region" description="Helical" evidence="1">
    <location>
        <begin position="386"/>
        <end position="408"/>
    </location>
</feature>
<dbReference type="SUPFAM" id="SSF82866">
    <property type="entry name" value="Multidrug efflux transporter AcrB transmembrane domain"/>
    <property type="match status" value="2"/>
</dbReference>
<keyword evidence="1" id="KW-1133">Transmembrane helix</keyword>
<feature type="transmembrane region" description="Helical" evidence="1">
    <location>
        <begin position="291"/>
        <end position="312"/>
    </location>
</feature>